<organism evidence="1 2">
    <name type="scientific">Escherichia phage vB_EcoM_PHB05</name>
    <dbReference type="NCBI Taxonomy" id="2041347"/>
    <lineage>
        <taxon>Viruses</taxon>
        <taxon>Duplodnaviria</taxon>
        <taxon>Heunggongvirae</taxon>
        <taxon>Uroviricota</taxon>
        <taxon>Caudoviricetes</taxon>
        <taxon>Stephanstirmvirinae</taxon>
        <taxon>Justusliebigvirus</taxon>
        <taxon>Justusliebigvirus PHB05</taxon>
    </lineage>
</organism>
<evidence type="ECO:0000313" key="1">
    <source>
        <dbReference type="EMBL" id="ATI15757.1"/>
    </source>
</evidence>
<sequence>MQEVKHYPHGRSFVAVWHVPARNELFCASFHYKDGQYFTYDETMDDFIPECDHGYTPMFFKRMKARFFVTDVDGEPTWHIEEDWQDSVDIKEAPEWATLLVHVKTPTLDVMAWVNHDDTHFQYINSSTEISGEIIGRWKPTNQVAIVGYKTV</sequence>
<dbReference type="Proteomes" id="UP000230824">
    <property type="component" value="Segment"/>
</dbReference>
<evidence type="ECO:0000313" key="2">
    <source>
        <dbReference type="Proteomes" id="UP000230824"/>
    </source>
</evidence>
<accession>A0A291LAW5</accession>
<reference evidence="1 2" key="1">
    <citation type="submission" date="2017-09" db="EMBL/GenBank/DDBJ databases">
        <title>Phage vB_EcoM_PHB05 against multidrug-resistant shiga toxin-producing Escherichia.</title>
        <authorList>
            <person name="Chen Y."/>
            <person name="Song J."/>
            <person name="Wu B."/>
        </authorList>
    </citation>
    <scope>NUCLEOTIDE SEQUENCE [LARGE SCALE GENOMIC DNA]</scope>
    <source>
        <strain evidence="1">Wastewater</strain>
    </source>
</reference>
<dbReference type="GeneID" id="62611727"/>
<protein>
    <submittedName>
        <fullName evidence="1">Uncharacterized protein</fullName>
    </submittedName>
</protein>
<dbReference type="RefSeq" id="YP_009984383.1">
    <property type="nucleotide sequence ID" value="NC_052652.1"/>
</dbReference>
<dbReference type="KEGG" id="vg:62611727"/>
<keyword evidence="2" id="KW-1185">Reference proteome</keyword>
<proteinExistence type="predicted"/>
<name>A0A291LAW5_9CAUD</name>
<dbReference type="EMBL" id="MF805809">
    <property type="protein sequence ID" value="ATI15757.1"/>
    <property type="molecule type" value="Genomic_DNA"/>
</dbReference>